<proteinExistence type="predicted"/>
<protein>
    <submittedName>
        <fullName evidence="1">Uncharacterized protein</fullName>
    </submittedName>
</protein>
<evidence type="ECO:0000313" key="1">
    <source>
        <dbReference type="EMBL" id="KAG9062725.1"/>
    </source>
</evidence>
<sequence>MWSVRVAQHDAKYCSVIQSTFTALEHLDIYVSYSRTTKPHMAAYSHMNLDAIFSIGYALEHRFNQLTLTVMTEERQDLERLAFPGIISSNDNTFDDIPELEGGGFVIDGVTSTKLTHLDLADMRLSLEVICRLNRYFPNLERLTVGGRNLTEPLSDQQNTDFVATPLSVKSFALHFGTVDDLLVLLPLMVLDLAGSESRDGIDSKQFTFTELKHGIMKQMEMIARLRAKCLQDLECLTLKCHSAWAFLNFAPGNVSPHPSISLSTLELGVIKTKLQ</sequence>
<organism evidence="1 2">
    <name type="scientific">Linnemannia hyalina</name>
    <dbReference type="NCBI Taxonomy" id="64524"/>
    <lineage>
        <taxon>Eukaryota</taxon>
        <taxon>Fungi</taxon>
        <taxon>Fungi incertae sedis</taxon>
        <taxon>Mucoromycota</taxon>
        <taxon>Mortierellomycotina</taxon>
        <taxon>Mortierellomycetes</taxon>
        <taxon>Mortierellales</taxon>
        <taxon>Mortierellaceae</taxon>
        <taxon>Linnemannia</taxon>
    </lineage>
</organism>
<evidence type="ECO:0000313" key="2">
    <source>
        <dbReference type="Proteomes" id="UP000707451"/>
    </source>
</evidence>
<gene>
    <name evidence="1" type="ORF">KI688_005031</name>
</gene>
<name>A0A9P8BNX5_9FUNG</name>
<dbReference type="Proteomes" id="UP000707451">
    <property type="component" value="Unassembled WGS sequence"/>
</dbReference>
<comment type="caution">
    <text evidence="1">The sequence shown here is derived from an EMBL/GenBank/DDBJ whole genome shotgun (WGS) entry which is preliminary data.</text>
</comment>
<reference evidence="1" key="1">
    <citation type="submission" date="2021-06" db="EMBL/GenBank/DDBJ databases">
        <title>Genome Sequence of Mortierella hyaline Strain SCG-10, a Cold-Adapted, Nitrate-Reducing Fungus Isolated from Soil in Minnesota, USA.</title>
        <authorList>
            <person name="Aldossari N."/>
        </authorList>
    </citation>
    <scope>NUCLEOTIDE SEQUENCE</scope>
    <source>
        <strain evidence="1">SCG-10</strain>
    </source>
</reference>
<dbReference type="AlphaFoldDB" id="A0A9P8BNX5"/>
<dbReference type="EMBL" id="JAHRHY010000018">
    <property type="protein sequence ID" value="KAG9062725.1"/>
    <property type="molecule type" value="Genomic_DNA"/>
</dbReference>
<dbReference type="OrthoDB" id="10402289at2759"/>
<keyword evidence="2" id="KW-1185">Reference proteome</keyword>
<accession>A0A9P8BNX5</accession>